<feature type="compositionally biased region" description="Basic and acidic residues" evidence="6">
    <location>
        <begin position="487"/>
        <end position="499"/>
    </location>
</feature>
<dbReference type="Gene3D" id="3.30.730.10">
    <property type="entry name" value="AP2/ERF domain"/>
    <property type="match status" value="1"/>
</dbReference>
<sequence>MEAIGSSYRPPSLSWHTMFQQLKDIHDLGHTKARIPPRIIRWMSTQQRQYRVYGIGLKEPVGIIKQRVNKLNSLGFEWNPALVHSSDRTTGDAHDHDDGDDREEAEEETRESHVELSSASKVIDVKQNPSVKKRERDNAIEADVYSGSVTGITQRGPGKKWEVRVSLNGGKRKYIGSYETHAEAIAAMRRAQGRSADKAKRRLHSRPEVAKQWKVVLHRRKKSTLFGCYQSHAEAVEAVRQAKRKLKTDHGKFTIQQPTDNKNSKGVTLRGDRLHGKWEVRVCHEGKRRYIGCFDTQAEATEALRRARNKINSDGTFAELGETSSLAETQELRRPLRMASRRVREAHEKNPRSMEDDESNDENDEDSDGAVESVEGIEEAPKCAKNEERAASNMAVNRAPPTREKKLKIASSKKKNHLVQIKGITQRRNGKWEVRFFHKGVRRYIGSFNSQADALRALQEERKKVKSKTNTHAEKNQVEEASDDSESAGHEHEKDHDDANDSDDGSVEADDSSEGEEQMLSNGFKRSPGHSYFPKIVFKMVNDSSVSCPEVRSNLLLKAQTNSIVMNVCSLLVLYSQILEWLPCGSAFRVHDQVSRCTKFVAQ</sequence>
<evidence type="ECO:0000256" key="3">
    <source>
        <dbReference type="ARBA" id="ARBA00023125"/>
    </source>
</evidence>
<feature type="compositionally biased region" description="Basic and acidic residues" evidence="6">
    <location>
        <begin position="85"/>
        <end position="99"/>
    </location>
</feature>
<keyword evidence="3" id="KW-0238">DNA-binding</keyword>
<evidence type="ECO:0000256" key="4">
    <source>
        <dbReference type="ARBA" id="ARBA00023163"/>
    </source>
</evidence>
<dbReference type="GO" id="GO:0005634">
    <property type="term" value="C:nucleus"/>
    <property type="evidence" value="ECO:0007669"/>
    <property type="project" value="UniProtKB-SubCell"/>
</dbReference>
<feature type="compositionally biased region" description="Acidic residues" evidence="6">
    <location>
        <begin position="500"/>
        <end position="517"/>
    </location>
</feature>
<keyword evidence="5" id="KW-0539">Nucleus</keyword>
<feature type="compositionally biased region" description="Acidic residues" evidence="6">
    <location>
        <begin position="100"/>
        <end position="109"/>
    </location>
</feature>
<dbReference type="PROSITE" id="PS51032">
    <property type="entry name" value="AP2_ERF"/>
    <property type="match status" value="1"/>
</dbReference>
<dbReference type="InterPro" id="IPR016177">
    <property type="entry name" value="DNA-bd_dom_sf"/>
</dbReference>
<feature type="compositionally biased region" description="Basic and acidic residues" evidence="6">
    <location>
        <begin position="379"/>
        <end position="390"/>
    </location>
</feature>
<accession>A0ABD3Q526</accession>
<dbReference type="GO" id="GO:0003677">
    <property type="term" value="F:DNA binding"/>
    <property type="evidence" value="ECO:0007669"/>
    <property type="project" value="UniProtKB-KW"/>
</dbReference>
<comment type="subcellular location">
    <subcellularLocation>
        <location evidence="1">Nucleus</location>
    </subcellularLocation>
</comment>
<feature type="domain" description="AP2/ERF" evidence="7">
    <location>
        <begin position="420"/>
        <end position="478"/>
    </location>
</feature>
<feature type="region of interest" description="Disordered" evidence="6">
    <location>
        <begin position="321"/>
        <end position="423"/>
    </location>
</feature>
<dbReference type="InterPro" id="IPR001471">
    <property type="entry name" value="AP2/ERF_dom"/>
</dbReference>
<organism evidence="8 9">
    <name type="scientific">Cyclotella cryptica</name>
    <dbReference type="NCBI Taxonomy" id="29204"/>
    <lineage>
        <taxon>Eukaryota</taxon>
        <taxon>Sar</taxon>
        <taxon>Stramenopiles</taxon>
        <taxon>Ochrophyta</taxon>
        <taxon>Bacillariophyta</taxon>
        <taxon>Coscinodiscophyceae</taxon>
        <taxon>Thalassiosirophycidae</taxon>
        <taxon>Stephanodiscales</taxon>
        <taxon>Stephanodiscaceae</taxon>
        <taxon>Cyclotella</taxon>
    </lineage>
</organism>
<dbReference type="Proteomes" id="UP001516023">
    <property type="component" value="Unassembled WGS sequence"/>
</dbReference>
<reference evidence="8 9" key="1">
    <citation type="journal article" date="2020" name="G3 (Bethesda)">
        <title>Improved Reference Genome for Cyclotella cryptica CCMP332, a Model for Cell Wall Morphogenesis, Salinity Adaptation, and Lipid Production in Diatoms (Bacillariophyta).</title>
        <authorList>
            <person name="Roberts W.R."/>
            <person name="Downey K.M."/>
            <person name="Ruck E.C."/>
            <person name="Traller J.C."/>
            <person name="Alverson A.J."/>
        </authorList>
    </citation>
    <scope>NUCLEOTIDE SEQUENCE [LARGE SCALE GENOMIC DNA]</scope>
    <source>
        <strain evidence="8 9">CCMP332</strain>
    </source>
</reference>
<keyword evidence="9" id="KW-1185">Reference proteome</keyword>
<keyword evidence="4" id="KW-0804">Transcription</keyword>
<evidence type="ECO:0000256" key="5">
    <source>
        <dbReference type="ARBA" id="ARBA00023242"/>
    </source>
</evidence>
<evidence type="ECO:0000256" key="1">
    <source>
        <dbReference type="ARBA" id="ARBA00004123"/>
    </source>
</evidence>
<keyword evidence="2" id="KW-0805">Transcription regulation</keyword>
<evidence type="ECO:0000256" key="6">
    <source>
        <dbReference type="SAM" id="MobiDB-lite"/>
    </source>
</evidence>
<name>A0ABD3Q526_9STRA</name>
<evidence type="ECO:0000313" key="9">
    <source>
        <dbReference type="Proteomes" id="UP001516023"/>
    </source>
</evidence>
<dbReference type="SUPFAM" id="SSF54171">
    <property type="entry name" value="DNA-binding domain"/>
    <property type="match status" value="1"/>
</dbReference>
<evidence type="ECO:0000259" key="7">
    <source>
        <dbReference type="PROSITE" id="PS51032"/>
    </source>
</evidence>
<dbReference type="AlphaFoldDB" id="A0ABD3Q526"/>
<dbReference type="EMBL" id="JABMIG020000073">
    <property type="protein sequence ID" value="KAL3795253.1"/>
    <property type="molecule type" value="Genomic_DNA"/>
</dbReference>
<gene>
    <name evidence="8" type="ORF">HJC23_008338</name>
</gene>
<evidence type="ECO:0000313" key="8">
    <source>
        <dbReference type="EMBL" id="KAL3795253.1"/>
    </source>
</evidence>
<protein>
    <recommendedName>
        <fullName evidence="7">AP2/ERF domain-containing protein</fullName>
    </recommendedName>
</protein>
<evidence type="ECO:0000256" key="2">
    <source>
        <dbReference type="ARBA" id="ARBA00023015"/>
    </source>
</evidence>
<dbReference type="SMART" id="SM00380">
    <property type="entry name" value="AP2"/>
    <property type="match status" value="1"/>
</dbReference>
<feature type="compositionally biased region" description="Basic and acidic residues" evidence="6">
    <location>
        <begin position="342"/>
        <end position="354"/>
    </location>
</feature>
<feature type="region of interest" description="Disordered" evidence="6">
    <location>
        <begin position="84"/>
        <end position="135"/>
    </location>
</feature>
<feature type="compositionally biased region" description="Basic residues" evidence="6">
    <location>
        <begin position="405"/>
        <end position="417"/>
    </location>
</feature>
<feature type="compositionally biased region" description="Acidic residues" evidence="6">
    <location>
        <begin position="355"/>
        <end position="369"/>
    </location>
</feature>
<dbReference type="InterPro" id="IPR036955">
    <property type="entry name" value="AP2/ERF_dom_sf"/>
</dbReference>
<comment type="caution">
    <text evidence="8">The sequence shown here is derived from an EMBL/GenBank/DDBJ whole genome shotgun (WGS) entry which is preliminary data.</text>
</comment>
<proteinExistence type="predicted"/>
<feature type="region of interest" description="Disordered" evidence="6">
    <location>
        <begin position="463"/>
        <end position="526"/>
    </location>
</feature>